<reference evidence="2 3" key="1">
    <citation type="submission" date="2018-08" db="EMBL/GenBank/DDBJ databases">
        <title>Whole Genome Sequence of the Moderate Halophilic Marine Bacterium Marinobacter litoralis Sw-45.</title>
        <authorList>
            <person name="Musa H."/>
        </authorList>
    </citation>
    <scope>NUCLEOTIDE SEQUENCE [LARGE SCALE GENOMIC DNA]</scope>
    <source>
        <strain evidence="2 3">Sw-45</strain>
    </source>
</reference>
<dbReference type="GO" id="GO:0036088">
    <property type="term" value="P:D-serine catabolic process"/>
    <property type="evidence" value="ECO:0007669"/>
    <property type="project" value="TreeGrafter"/>
</dbReference>
<evidence type="ECO:0000313" key="3">
    <source>
        <dbReference type="Proteomes" id="UP000265903"/>
    </source>
</evidence>
<gene>
    <name evidence="2" type="ORF">DOQ08_02294</name>
</gene>
<dbReference type="PANTHER" id="PTHR28004">
    <property type="entry name" value="ZGC:162816-RELATED"/>
    <property type="match status" value="1"/>
</dbReference>
<dbReference type="Gene3D" id="3.20.20.10">
    <property type="entry name" value="Alanine racemase"/>
    <property type="match status" value="1"/>
</dbReference>
<dbReference type="EMBL" id="QMDL01000003">
    <property type="protein sequence ID" value="RMJ02830.1"/>
    <property type="molecule type" value="Genomic_DNA"/>
</dbReference>
<dbReference type="InterPro" id="IPR001608">
    <property type="entry name" value="Ala_racemase_N"/>
</dbReference>
<dbReference type="InterPro" id="IPR051466">
    <property type="entry name" value="D-amino_acid_metab_enzyme"/>
</dbReference>
<accession>A0A3M2RC06</accession>
<dbReference type="Proteomes" id="UP000265903">
    <property type="component" value="Unassembled WGS sequence"/>
</dbReference>
<dbReference type="SUPFAM" id="SSF51419">
    <property type="entry name" value="PLP-binding barrel"/>
    <property type="match status" value="1"/>
</dbReference>
<feature type="domain" description="Alanine racemase N-terminal" evidence="1">
    <location>
        <begin position="62"/>
        <end position="277"/>
    </location>
</feature>
<evidence type="ECO:0000259" key="1">
    <source>
        <dbReference type="Pfam" id="PF01168"/>
    </source>
</evidence>
<dbReference type="GO" id="GO:0008721">
    <property type="term" value="F:D-serine ammonia-lyase activity"/>
    <property type="evidence" value="ECO:0007669"/>
    <property type="project" value="TreeGrafter"/>
</dbReference>
<dbReference type="PANTHER" id="PTHR28004:SF2">
    <property type="entry name" value="D-SERINE DEHYDRATASE"/>
    <property type="match status" value="1"/>
</dbReference>
<dbReference type="PROSITE" id="PS51318">
    <property type="entry name" value="TAT"/>
    <property type="match status" value="1"/>
</dbReference>
<dbReference type="InterPro" id="IPR006311">
    <property type="entry name" value="TAT_signal"/>
</dbReference>
<name>A0A3M2RC06_9GAMM</name>
<dbReference type="Pfam" id="PF01168">
    <property type="entry name" value="Ala_racemase_N"/>
    <property type="match status" value="1"/>
</dbReference>
<keyword evidence="3" id="KW-1185">Reference proteome</keyword>
<dbReference type="RefSeq" id="WP_114335048.1">
    <property type="nucleotide sequence ID" value="NZ_QMDL01000003.1"/>
</dbReference>
<dbReference type="OrthoDB" id="339576at2"/>
<comment type="caution">
    <text evidence="2">The sequence shown here is derived from an EMBL/GenBank/DDBJ whole genome shotgun (WGS) entry which is preliminary data.</text>
</comment>
<dbReference type="InterPro" id="IPR029066">
    <property type="entry name" value="PLP-binding_barrel"/>
</dbReference>
<sequence length="434" mass="47769">MAHSEAFRKQRRRLLLAGVAVGGLGATGLLRPEAQTAGHSRYFMALQKALRDKDLATPTLVIDRQRLNHNIAVLSARIGKDFDYRIVAKSLPSVPLLQHVMAVAGTRKLMLFHQPSLNQVARALPDSDILLGKPLPATCAARFYRQLEAAPSGFEPHHQLQWLVDSPARLAEYRQLAEQRKQPMRVNLEIDIGLHRGGFASQDALVWALSRIERSPWLTFSGFMGYEPHIAKAPGPTNWLRDQAMARYQQFVDTAEATLGRSISELTLNTGGSTTYQLYQGMAGRIPANELAAGSGLVLPTDFDVATLADHQPAAFIATPVLKLLDRTRIPGVPGLGRLQALWNPNHARTAFIYGGYWKASPVSPPGLVHNSIYGRSTNQEMLNLAEGVPLEVGDRVFLRPHQSEAVLLEFGDLAVYDATSDAITERWPVFGRG</sequence>
<organism evidence="2 3">
    <name type="scientific">Marinobacter litoralis</name>
    <dbReference type="NCBI Taxonomy" id="187981"/>
    <lineage>
        <taxon>Bacteria</taxon>
        <taxon>Pseudomonadati</taxon>
        <taxon>Pseudomonadota</taxon>
        <taxon>Gammaproteobacteria</taxon>
        <taxon>Pseudomonadales</taxon>
        <taxon>Marinobacteraceae</taxon>
        <taxon>Marinobacter</taxon>
    </lineage>
</organism>
<proteinExistence type="predicted"/>
<evidence type="ECO:0000313" key="2">
    <source>
        <dbReference type="EMBL" id="RMJ02830.1"/>
    </source>
</evidence>
<dbReference type="CDD" id="cd06814">
    <property type="entry name" value="PLPDE_III_DSD_D-TA_like_3"/>
    <property type="match status" value="1"/>
</dbReference>
<protein>
    <recommendedName>
        <fullName evidence="1">Alanine racemase N-terminal domain-containing protein</fullName>
    </recommendedName>
</protein>
<dbReference type="AlphaFoldDB" id="A0A3M2RC06"/>